<accession>A0A1G6EJX0</accession>
<evidence type="ECO:0000313" key="2">
    <source>
        <dbReference type="EMBL" id="SDB57678.1"/>
    </source>
</evidence>
<dbReference type="EMBL" id="FMXQ01000013">
    <property type="protein sequence ID" value="SDB57678.1"/>
    <property type="molecule type" value="Genomic_DNA"/>
</dbReference>
<feature type="region of interest" description="Disordered" evidence="1">
    <location>
        <begin position="1"/>
        <end position="23"/>
    </location>
</feature>
<dbReference type="RefSeq" id="WP_244521403.1">
    <property type="nucleotide sequence ID" value="NZ_FMXQ01000013.1"/>
</dbReference>
<dbReference type="GO" id="GO:0003676">
    <property type="term" value="F:nucleic acid binding"/>
    <property type="evidence" value="ECO:0007669"/>
    <property type="project" value="InterPro"/>
</dbReference>
<dbReference type="Gene3D" id="3.30.420.10">
    <property type="entry name" value="Ribonuclease H-like superfamily/Ribonuclease H"/>
    <property type="match status" value="1"/>
</dbReference>
<proteinExistence type="predicted"/>
<evidence type="ECO:0000313" key="3">
    <source>
        <dbReference type="Proteomes" id="UP000199071"/>
    </source>
</evidence>
<dbReference type="AlphaFoldDB" id="A0A1G6EJX0"/>
<keyword evidence="2" id="KW-0378">Hydrolase</keyword>
<evidence type="ECO:0000256" key="1">
    <source>
        <dbReference type="SAM" id="MobiDB-lite"/>
    </source>
</evidence>
<dbReference type="STRING" id="665467.SAMN02982931_04599"/>
<organism evidence="2 3">
    <name type="scientific">Bauldia litoralis</name>
    <dbReference type="NCBI Taxonomy" id="665467"/>
    <lineage>
        <taxon>Bacteria</taxon>
        <taxon>Pseudomonadati</taxon>
        <taxon>Pseudomonadota</taxon>
        <taxon>Alphaproteobacteria</taxon>
        <taxon>Hyphomicrobiales</taxon>
        <taxon>Kaistiaceae</taxon>
        <taxon>Bauldia</taxon>
    </lineage>
</organism>
<dbReference type="GO" id="GO:0004519">
    <property type="term" value="F:endonuclease activity"/>
    <property type="evidence" value="ECO:0007669"/>
    <property type="project" value="UniProtKB-KW"/>
</dbReference>
<keyword evidence="3" id="KW-1185">Reference proteome</keyword>
<dbReference type="Proteomes" id="UP000199071">
    <property type="component" value="Unassembled WGS sequence"/>
</dbReference>
<dbReference type="InterPro" id="IPR036397">
    <property type="entry name" value="RNaseH_sf"/>
</dbReference>
<feature type="compositionally biased region" description="Low complexity" evidence="1">
    <location>
        <begin position="1"/>
        <end position="13"/>
    </location>
</feature>
<sequence length="182" mass="18781">MASTTLTLSAADASPPPRPNLGETSGAGAILALDLGTTTGWALQAADGLIASGTVSFRSGRYDGGGMRYLRFTNWLTELDRLSGPFAAIWFEEVRRHAGTDAAHVFGGLMATLTAWAELRGVPYSGVPVGTWKRCLCGKGNAGKGEVIDAVIANGFSPASSDEADALAILHWAVTTNGGING</sequence>
<keyword evidence="2" id="KW-0540">Nuclease</keyword>
<name>A0A1G6EJX0_9HYPH</name>
<dbReference type="SUPFAM" id="SSF53098">
    <property type="entry name" value="Ribonuclease H-like"/>
    <property type="match status" value="1"/>
</dbReference>
<gene>
    <name evidence="2" type="ORF">SAMN02982931_04599</name>
</gene>
<keyword evidence="2" id="KW-0255">Endonuclease</keyword>
<reference evidence="2 3" key="1">
    <citation type="submission" date="2016-10" db="EMBL/GenBank/DDBJ databases">
        <authorList>
            <person name="de Groot N.N."/>
        </authorList>
    </citation>
    <scope>NUCLEOTIDE SEQUENCE [LARGE SCALE GENOMIC DNA]</scope>
    <source>
        <strain evidence="2 3">ATCC 35022</strain>
    </source>
</reference>
<dbReference type="InterPro" id="IPR012337">
    <property type="entry name" value="RNaseH-like_sf"/>
</dbReference>
<protein>
    <submittedName>
        <fullName evidence="2">Holliday junction resolvasome RuvABC endonuclease subunit</fullName>
    </submittedName>
</protein>